<dbReference type="PANTHER" id="PTHR47959:SF16">
    <property type="entry name" value="CRISPR-ASSOCIATED NUCLEASE_HELICASE CAS3-RELATED"/>
    <property type="match status" value="1"/>
</dbReference>
<name>A0ABR6EE37_9ACTN</name>
<keyword evidence="13" id="KW-1185">Reference proteome</keyword>
<keyword evidence="4" id="KW-0547">Nucleotide-binding</keyword>
<evidence type="ECO:0000256" key="5">
    <source>
        <dbReference type="ARBA" id="ARBA00022801"/>
    </source>
</evidence>
<dbReference type="NCBIfam" id="TIGR01596">
    <property type="entry name" value="cas3_HD"/>
    <property type="match status" value="1"/>
</dbReference>
<evidence type="ECO:0000256" key="9">
    <source>
        <dbReference type="ARBA" id="ARBA00038437"/>
    </source>
</evidence>
<dbReference type="InterPro" id="IPR006483">
    <property type="entry name" value="CRISPR-assoc_Cas3_HD"/>
</dbReference>
<comment type="similarity">
    <text evidence="1">In the N-terminal section; belongs to the CRISPR-associated nuclease Cas3-HD family.</text>
</comment>
<reference evidence="13" key="1">
    <citation type="journal article" date="2020" name="Syst. Appl. Microbiol.">
        <title>Streptomyces alkaliterrae sp. nov., isolated from an alkaline soil, and emended descriptions of Streptomyces alkaliphilus, Streptomyces calidiresistens and Streptomyces durbertensis.</title>
        <authorList>
            <person name="Swiecimska M."/>
            <person name="Golinska P."/>
            <person name="Nouioui I."/>
            <person name="Wypij M."/>
            <person name="Rai M."/>
            <person name="Sangal V."/>
            <person name="Goodfellow M."/>
        </authorList>
    </citation>
    <scope>NUCLEOTIDE SEQUENCE [LARGE SCALE GENOMIC DNA]</scope>
    <source>
        <strain evidence="13">DSM 104538</strain>
    </source>
</reference>
<dbReference type="SMART" id="SM00490">
    <property type="entry name" value="HELICc"/>
    <property type="match status" value="1"/>
</dbReference>
<keyword evidence="6" id="KW-0347">Helicase</keyword>
<dbReference type="SUPFAM" id="SSF52540">
    <property type="entry name" value="P-loop containing nucleoside triphosphate hydrolases"/>
    <property type="match status" value="1"/>
</dbReference>
<gene>
    <name evidence="12" type="ORF">GL263_08445</name>
</gene>
<dbReference type="Proteomes" id="UP000766698">
    <property type="component" value="Unassembled WGS sequence"/>
</dbReference>
<accession>A0ABR6EE37</accession>
<evidence type="ECO:0000256" key="7">
    <source>
        <dbReference type="ARBA" id="ARBA00022840"/>
    </source>
</evidence>
<dbReference type="Pfam" id="PF22590">
    <property type="entry name" value="Cas3-like_C_2"/>
    <property type="match status" value="1"/>
</dbReference>
<keyword evidence="5" id="KW-0378">Hydrolase</keyword>
<protein>
    <submittedName>
        <fullName evidence="12">CRISPR-associated endonuclease Cas3</fullName>
    </submittedName>
</protein>
<evidence type="ECO:0000256" key="4">
    <source>
        <dbReference type="ARBA" id="ARBA00022741"/>
    </source>
</evidence>
<dbReference type="InterPro" id="IPR054712">
    <property type="entry name" value="Cas3-like_dom"/>
</dbReference>
<dbReference type="Pfam" id="PF18019">
    <property type="entry name" value="Cas3_HD"/>
    <property type="match status" value="1"/>
</dbReference>
<feature type="non-terminal residue" evidence="12">
    <location>
        <position position="739"/>
    </location>
</feature>
<keyword evidence="8" id="KW-0051">Antiviral defense</keyword>
<dbReference type="InterPro" id="IPR001650">
    <property type="entry name" value="Helicase_C-like"/>
</dbReference>
<proteinExistence type="inferred from homology"/>
<keyword evidence="12" id="KW-0255">Endonuclease</keyword>
<dbReference type="InterPro" id="IPR014001">
    <property type="entry name" value="Helicase_ATP-bd"/>
</dbReference>
<evidence type="ECO:0000256" key="2">
    <source>
        <dbReference type="ARBA" id="ARBA00009046"/>
    </source>
</evidence>
<evidence type="ECO:0000313" key="13">
    <source>
        <dbReference type="Proteomes" id="UP000766698"/>
    </source>
</evidence>
<evidence type="ECO:0000256" key="1">
    <source>
        <dbReference type="ARBA" id="ARBA00006847"/>
    </source>
</evidence>
<evidence type="ECO:0000256" key="8">
    <source>
        <dbReference type="ARBA" id="ARBA00023118"/>
    </source>
</evidence>
<dbReference type="InterPro" id="IPR027417">
    <property type="entry name" value="P-loop_NTPase"/>
</dbReference>
<dbReference type="CDD" id="cd09641">
    <property type="entry name" value="Cas3''_I"/>
    <property type="match status" value="1"/>
</dbReference>
<dbReference type="InterPro" id="IPR011545">
    <property type="entry name" value="DEAD/DEAH_box_helicase_dom"/>
</dbReference>
<dbReference type="PROSITE" id="PS51192">
    <property type="entry name" value="HELICASE_ATP_BIND_1"/>
    <property type="match status" value="1"/>
</dbReference>
<feature type="domain" description="HD Cas3-type" evidence="11">
    <location>
        <begin position="13"/>
        <end position="183"/>
    </location>
</feature>
<dbReference type="EMBL" id="WMLF01000083">
    <property type="protein sequence ID" value="MBB1243588.1"/>
    <property type="molecule type" value="Genomic_DNA"/>
</dbReference>
<comment type="caution">
    <text evidence="12">The sequence shown here is derived from an EMBL/GenBank/DDBJ whole genome shotgun (WGS) entry which is preliminary data.</text>
</comment>
<organism evidence="12 13">
    <name type="scientific">Streptomyces durbertensis</name>
    <dbReference type="NCBI Taxonomy" id="2448886"/>
    <lineage>
        <taxon>Bacteria</taxon>
        <taxon>Bacillati</taxon>
        <taxon>Actinomycetota</taxon>
        <taxon>Actinomycetes</taxon>
        <taxon>Kitasatosporales</taxon>
        <taxon>Streptomycetaceae</taxon>
        <taxon>Streptomyces</taxon>
    </lineage>
</organism>
<comment type="similarity">
    <text evidence="2">In the central section; belongs to the CRISPR-associated helicase Cas3 family.</text>
</comment>
<dbReference type="Gene3D" id="3.40.50.300">
    <property type="entry name" value="P-loop containing nucleotide triphosphate hydrolases"/>
    <property type="match status" value="2"/>
</dbReference>
<sequence length="739" mass="80252">MSGAALYAHSCNSVGLRHGLAEHLRGSAALARRFGEVFGAGDLAAYLALVHDVGKGTCAWQDGLLRAEATGGRVGVPHKDAGAGLAAEHTAKPLAALVYGHHGGLPDRGRVREVLRSLSGCGPEAQAARKAVAAVRAVVPEIIPSAKLELPDWLRRLPGPRARLELDLLSRMLFSALVDADFLDTSAHFDNTSPRVAPTADMASLAERFEQRRKTFLAERPPSAVDEVRADIYRRVLAAAAGARGIYVMHVPTGGGKTLASAGFALRHAAEHGLRRVVFAVPFISITEQNAQVYRDMLDPVAGEAGGSVVLEHHSSADLHGPRASAWARLAAENWDAPVVVTTTVQLFQSLFSNRPSAMRKLHRLAGAVIVLDEVQALPDRLLAPILSGLRGLVDHFGASVVLASATQPEFWALPELQGAARLEMVEDVGRLFEQLRRVEYDWRIEEEVTWEALAESIVAEPERQVLAVVNTTSDAARLHRELGRAANDGGLVRNPDDSDVRVLHLSTRMTSEHRREVIADIRERLRLGWPTLVVSTSLIEAGVDIDFPCVYRAFTLAESLQQAAGRSNRDGNLPTGRVVIFLPSEGGTPSDTTYGFALDATTRCFGPGQADPDDLEALQRYYQERYAAQGSDGRALGEPIQEARRDLDFPRVAQDFQMIDNDHSQPVVVIRKDKTDLERAAVAADIARLRGPRPCGPEVLRRLQPHTAALPRREAQLALRNGLTTPITGDLLEWLSLI</sequence>
<dbReference type="SMART" id="SM00487">
    <property type="entry name" value="DEXDc"/>
    <property type="match status" value="1"/>
</dbReference>
<comment type="similarity">
    <text evidence="9">Belongs to the DEAD box helicase family.</text>
</comment>
<evidence type="ECO:0000313" key="12">
    <source>
        <dbReference type="EMBL" id="MBB1243588.1"/>
    </source>
</evidence>
<evidence type="ECO:0000259" key="10">
    <source>
        <dbReference type="PROSITE" id="PS51192"/>
    </source>
</evidence>
<feature type="domain" description="Helicase ATP-binding" evidence="10">
    <location>
        <begin position="238"/>
        <end position="426"/>
    </location>
</feature>
<dbReference type="PROSITE" id="PS51643">
    <property type="entry name" value="HD_CAS3"/>
    <property type="match status" value="1"/>
</dbReference>
<evidence type="ECO:0000259" key="11">
    <source>
        <dbReference type="PROSITE" id="PS51643"/>
    </source>
</evidence>
<keyword evidence="12" id="KW-0540">Nuclease</keyword>
<evidence type="ECO:0000256" key="3">
    <source>
        <dbReference type="ARBA" id="ARBA00022723"/>
    </source>
</evidence>
<evidence type="ECO:0000256" key="6">
    <source>
        <dbReference type="ARBA" id="ARBA00022806"/>
    </source>
</evidence>
<dbReference type="InterPro" id="IPR038257">
    <property type="entry name" value="CRISPR-assoc_Cas3_HD_sf"/>
</dbReference>
<dbReference type="PANTHER" id="PTHR47959">
    <property type="entry name" value="ATP-DEPENDENT RNA HELICASE RHLE-RELATED"/>
    <property type="match status" value="1"/>
</dbReference>
<keyword evidence="3" id="KW-0479">Metal-binding</keyword>
<dbReference type="GO" id="GO:0004519">
    <property type="term" value="F:endonuclease activity"/>
    <property type="evidence" value="ECO:0007669"/>
    <property type="project" value="UniProtKB-KW"/>
</dbReference>
<keyword evidence="7" id="KW-0067">ATP-binding</keyword>
<dbReference type="InterPro" id="IPR050079">
    <property type="entry name" value="DEAD_box_RNA_helicase"/>
</dbReference>
<dbReference type="Gene3D" id="1.10.3210.30">
    <property type="match status" value="1"/>
</dbReference>
<dbReference type="Pfam" id="PF00270">
    <property type="entry name" value="DEAD"/>
    <property type="match status" value="1"/>
</dbReference>
<dbReference type="CDD" id="cd17930">
    <property type="entry name" value="DEXHc_cas3"/>
    <property type="match status" value="1"/>
</dbReference>